<evidence type="ECO:0000256" key="1">
    <source>
        <dbReference type="ARBA" id="ARBA00006484"/>
    </source>
</evidence>
<keyword evidence="2" id="KW-0560">Oxidoreductase</keyword>
<comment type="similarity">
    <text evidence="1">Belongs to the short-chain dehydrogenases/reductases (SDR) family.</text>
</comment>
<dbReference type="PANTHER" id="PTHR24320:SF283">
    <property type="entry name" value="RETINOL DEHYDROGENASE 11"/>
    <property type="match status" value="1"/>
</dbReference>
<dbReference type="Proteomes" id="UP001280581">
    <property type="component" value="Unassembled WGS sequence"/>
</dbReference>
<organism evidence="3 4">
    <name type="scientific">Pseudopithomyces chartarum</name>
    <dbReference type="NCBI Taxonomy" id="1892770"/>
    <lineage>
        <taxon>Eukaryota</taxon>
        <taxon>Fungi</taxon>
        <taxon>Dikarya</taxon>
        <taxon>Ascomycota</taxon>
        <taxon>Pezizomycotina</taxon>
        <taxon>Dothideomycetes</taxon>
        <taxon>Pleosporomycetidae</taxon>
        <taxon>Pleosporales</taxon>
        <taxon>Massarineae</taxon>
        <taxon>Didymosphaeriaceae</taxon>
        <taxon>Pseudopithomyces</taxon>
    </lineage>
</organism>
<comment type="caution">
    <text evidence="3">The sequence shown here is derived from an EMBL/GenBank/DDBJ whole genome shotgun (WGS) entry which is preliminary data.</text>
</comment>
<dbReference type="PANTHER" id="PTHR24320">
    <property type="entry name" value="RETINOL DEHYDROGENASE"/>
    <property type="match status" value="1"/>
</dbReference>
<dbReference type="InterPro" id="IPR002347">
    <property type="entry name" value="SDR_fam"/>
</dbReference>
<keyword evidence="4" id="KW-1185">Reference proteome</keyword>
<accession>A0AAN6RCV9</accession>
<evidence type="ECO:0000313" key="3">
    <source>
        <dbReference type="EMBL" id="KAK3202429.1"/>
    </source>
</evidence>
<dbReference type="AlphaFoldDB" id="A0AAN6RCV9"/>
<dbReference type="Gene3D" id="3.40.50.720">
    <property type="entry name" value="NAD(P)-binding Rossmann-like Domain"/>
    <property type="match status" value="2"/>
</dbReference>
<dbReference type="GO" id="GO:0016491">
    <property type="term" value="F:oxidoreductase activity"/>
    <property type="evidence" value="ECO:0007669"/>
    <property type="project" value="UniProtKB-KW"/>
</dbReference>
<proteinExistence type="inferred from homology"/>
<reference evidence="3 4" key="1">
    <citation type="submission" date="2021-02" db="EMBL/GenBank/DDBJ databases">
        <title>Genome assembly of Pseudopithomyces chartarum.</title>
        <authorList>
            <person name="Jauregui R."/>
            <person name="Singh J."/>
            <person name="Voisey C."/>
        </authorList>
    </citation>
    <scope>NUCLEOTIDE SEQUENCE [LARGE SCALE GENOMIC DNA]</scope>
    <source>
        <strain evidence="3 4">AGR01</strain>
    </source>
</reference>
<protein>
    <submittedName>
        <fullName evidence="3">Uncharacterized protein</fullName>
    </submittedName>
</protein>
<dbReference type="SUPFAM" id="SSF51735">
    <property type="entry name" value="NAD(P)-binding Rossmann-fold domains"/>
    <property type="match status" value="1"/>
</dbReference>
<name>A0AAN6RCV9_9PLEO</name>
<sequence length="271" mass="29706">MDFGWATTGEEASAALAQHIKGKTILITGVSPGGLGLETARVIALRDPKLVILAARSKDKLKQAEEEVKKVAPQTPVRQLVLDLGDLKKVRSAAEEVNSWEDVPSIDVVVNLSSAGYKAGPVRFDDYNFEGGKQYQKWAAYGQSKSANILYARGLAERYGSKGLRAYGVHPGGIWTNLGHHAKDDLRSFGFMDEEGNTVDSENMKWKTLGQGVSTTIVAAFEPRIADQNGAYLADCQVEDTPEEWMKEPEGPDRLWKLSERLVGEEFPVPT</sequence>
<evidence type="ECO:0000313" key="4">
    <source>
        <dbReference type="Proteomes" id="UP001280581"/>
    </source>
</evidence>
<gene>
    <name evidence="3" type="ORF">GRF29_161g1116847</name>
</gene>
<dbReference type="EMBL" id="WVTA01000014">
    <property type="protein sequence ID" value="KAK3202429.1"/>
    <property type="molecule type" value="Genomic_DNA"/>
</dbReference>
<dbReference type="InterPro" id="IPR036291">
    <property type="entry name" value="NAD(P)-bd_dom_sf"/>
</dbReference>
<evidence type="ECO:0000256" key="2">
    <source>
        <dbReference type="ARBA" id="ARBA00023002"/>
    </source>
</evidence>
<dbReference type="Pfam" id="PF00106">
    <property type="entry name" value="adh_short"/>
    <property type="match status" value="1"/>
</dbReference>